<organism evidence="7 8">
    <name type="scientific">Leisingera aquaemixtae</name>
    <dbReference type="NCBI Taxonomy" id="1396826"/>
    <lineage>
        <taxon>Bacteria</taxon>
        <taxon>Pseudomonadati</taxon>
        <taxon>Pseudomonadota</taxon>
        <taxon>Alphaproteobacteria</taxon>
        <taxon>Rhodobacterales</taxon>
        <taxon>Roseobacteraceae</taxon>
        <taxon>Leisingera</taxon>
    </lineage>
</organism>
<keyword evidence="2 5" id="KW-0812">Transmembrane</keyword>
<dbReference type="Gene3D" id="6.10.280.80">
    <property type="entry name" value="NCX, peripheral helical region"/>
    <property type="match status" value="1"/>
</dbReference>
<proteinExistence type="predicted"/>
<comment type="subcellular location">
    <subcellularLocation>
        <location evidence="1">Membrane</location>
        <topology evidence="1">Multi-pass membrane protein</topology>
    </subcellularLocation>
</comment>
<evidence type="ECO:0000313" key="8">
    <source>
        <dbReference type="Proteomes" id="UP000051326"/>
    </source>
</evidence>
<dbReference type="GO" id="GO:0008273">
    <property type="term" value="F:calcium, potassium:sodium antiporter activity"/>
    <property type="evidence" value="ECO:0007669"/>
    <property type="project" value="TreeGrafter"/>
</dbReference>
<dbReference type="PANTHER" id="PTHR10846:SF8">
    <property type="entry name" value="INNER MEMBRANE PROTEIN YRBG"/>
    <property type="match status" value="1"/>
</dbReference>
<dbReference type="Pfam" id="PF01699">
    <property type="entry name" value="Na_Ca_ex"/>
    <property type="match status" value="2"/>
</dbReference>
<evidence type="ECO:0000259" key="6">
    <source>
        <dbReference type="Pfam" id="PF01699"/>
    </source>
</evidence>
<feature type="transmembrane region" description="Helical" evidence="5">
    <location>
        <begin position="285"/>
        <end position="303"/>
    </location>
</feature>
<feature type="transmembrane region" description="Helical" evidence="5">
    <location>
        <begin position="78"/>
        <end position="96"/>
    </location>
</feature>
<dbReference type="InterPro" id="IPR004481">
    <property type="entry name" value="K/Na/Ca-exchanger"/>
</dbReference>
<evidence type="ECO:0000256" key="4">
    <source>
        <dbReference type="ARBA" id="ARBA00023136"/>
    </source>
</evidence>
<keyword evidence="4 5" id="KW-0472">Membrane</keyword>
<evidence type="ECO:0000256" key="1">
    <source>
        <dbReference type="ARBA" id="ARBA00004141"/>
    </source>
</evidence>
<dbReference type="GO" id="GO:0006874">
    <property type="term" value="P:intracellular calcium ion homeostasis"/>
    <property type="evidence" value="ECO:0007669"/>
    <property type="project" value="TreeGrafter"/>
</dbReference>
<feature type="transmembrane region" description="Helical" evidence="5">
    <location>
        <begin position="310"/>
        <end position="325"/>
    </location>
</feature>
<feature type="domain" description="Sodium/calcium exchanger membrane region" evidence="6">
    <location>
        <begin position="186"/>
        <end position="325"/>
    </location>
</feature>
<dbReference type="NCBIfam" id="TIGR00367">
    <property type="entry name" value="calcium/sodium antiporter"/>
    <property type="match status" value="1"/>
</dbReference>
<dbReference type="STRING" id="1396826.PHA8399_01022"/>
<feature type="transmembrane region" description="Helical" evidence="5">
    <location>
        <begin position="219"/>
        <end position="242"/>
    </location>
</feature>
<evidence type="ECO:0000256" key="3">
    <source>
        <dbReference type="ARBA" id="ARBA00022989"/>
    </source>
</evidence>
<dbReference type="InterPro" id="IPR044880">
    <property type="entry name" value="NCX_ion-bd_dom_sf"/>
</dbReference>
<evidence type="ECO:0000313" key="7">
    <source>
        <dbReference type="EMBL" id="CUH98906.1"/>
    </source>
</evidence>
<dbReference type="EMBL" id="CYSR01000010">
    <property type="protein sequence ID" value="CUH98906.1"/>
    <property type="molecule type" value="Genomic_DNA"/>
</dbReference>
<feature type="transmembrane region" description="Helical" evidence="5">
    <location>
        <begin position="185"/>
        <end position="207"/>
    </location>
</feature>
<dbReference type="InterPro" id="IPR004837">
    <property type="entry name" value="NaCa_Exmemb"/>
</dbReference>
<feature type="transmembrane region" description="Helical" evidence="5">
    <location>
        <begin position="254"/>
        <end position="273"/>
    </location>
</feature>
<name>A0A0N7M482_9RHOB</name>
<dbReference type="Proteomes" id="UP000051326">
    <property type="component" value="Unassembled WGS sequence"/>
</dbReference>
<evidence type="ECO:0000256" key="2">
    <source>
        <dbReference type="ARBA" id="ARBA00022692"/>
    </source>
</evidence>
<feature type="domain" description="Sodium/calcium exchanger membrane region" evidence="6">
    <location>
        <begin position="7"/>
        <end position="143"/>
    </location>
</feature>
<gene>
    <name evidence="7" type="primary">yrbG_1</name>
    <name evidence="7" type="ORF">PHA8399_01022</name>
</gene>
<dbReference type="Gene3D" id="1.20.1420.30">
    <property type="entry name" value="NCX, central ion-binding region"/>
    <property type="match status" value="1"/>
</dbReference>
<feature type="transmembrane region" description="Helical" evidence="5">
    <location>
        <begin position="105"/>
        <end position="122"/>
    </location>
</feature>
<accession>A0A0N7M482</accession>
<dbReference type="PANTHER" id="PTHR10846">
    <property type="entry name" value="SODIUM/POTASSIUM/CALCIUM EXCHANGER"/>
    <property type="match status" value="1"/>
</dbReference>
<dbReference type="GO" id="GO:0005262">
    <property type="term" value="F:calcium channel activity"/>
    <property type="evidence" value="ECO:0007669"/>
    <property type="project" value="TreeGrafter"/>
</dbReference>
<sequence>MFDIWLPLLSGLGLLILGGEFMVRGAVRLAERFGVSPLVIGLTLVGFGTSAPELVTSVRAALAGAPGIAYGNITGSNIANILLIAGVSALIAPMAVQSAALRRDGGVMLAATLVFAVLAATVPVTRAAGAGFVLALAAYIWLAVRQERTPAADHGALYDKAAALEGVDPAIVPASQPRLPLWRPLATALAGLALVIGGGGLLVDGAVELARSMAVSETVIGLTIVAVGTSAPELATSVAAALRRQGEMAFGNIIGSNIYNLMGIGGATALIAPSEVPGRIAGFDNPVMVLVTLGFLALAWTGLRVSRREGAVLLAGYAAYLWWLWPAA</sequence>
<feature type="transmembrane region" description="Helical" evidence="5">
    <location>
        <begin position="128"/>
        <end position="144"/>
    </location>
</feature>
<protein>
    <submittedName>
        <fullName evidence="7">Inner membrane protein YrbG</fullName>
    </submittedName>
</protein>
<dbReference type="AlphaFoldDB" id="A0A0N7M482"/>
<dbReference type="RefSeq" id="WP_058285096.1">
    <property type="nucleotide sequence ID" value="NZ_CYSR01000010.1"/>
</dbReference>
<reference evidence="7 8" key="1">
    <citation type="submission" date="2015-09" db="EMBL/GenBank/DDBJ databases">
        <authorList>
            <consortium name="Swine Surveillance"/>
        </authorList>
    </citation>
    <scope>NUCLEOTIDE SEQUENCE [LARGE SCALE GENOMIC DNA]</scope>
    <source>
        <strain evidence="7 8">CECT 8399</strain>
    </source>
</reference>
<dbReference type="GO" id="GO:0005886">
    <property type="term" value="C:plasma membrane"/>
    <property type="evidence" value="ECO:0007669"/>
    <property type="project" value="TreeGrafter"/>
</dbReference>
<keyword evidence="3 5" id="KW-1133">Transmembrane helix</keyword>
<evidence type="ECO:0000256" key="5">
    <source>
        <dbReference type="SAM" id="Phobius"/>
    </source>
</evidence>